<feature type="transmembrane region" description="Helical" evidence="1">
    <location>
        <begin position="9"/>
        <end position="30"/>
    </location>
</feature>
<keyword evidence="1" id="KW-1133">Transmembrane helix</keyword>
<protein>
    <submittedName>
        <fullName evidence="2">Uncharacterized protein</fullName>
    </submittedName>
</protein>
<dbReference type="RefSeq" id="WP_016186292.1">
    <property type="nucleotide sequence ID" value="NZ_ASWO01000007.1"/>
</dbReference>
<keyword evidence="1" id="KW-0472">Membrane</keyword>
<reference evidence="2 3" key="1">
    <citation type="submission" date="2013-03" db="EMBL/GenBank/DDBJ databases">
        <title>The Genome Sequence of Enterococcus sulfureus ATCC_49903 (PacBio/Illumina hybrid assembly).</title>
        <authorList>
            <consortium name="The Broad Institute Genomics Platform"/>
            <consortium name="The Broad Institute Genome Sequencing Center for Infectious Disease"/>
            <person name="Earl A."/>
            <person name="Russ C."/>
            <person name="Gilmore M."/>
            <person name="Surin D."/>
            <person name="Walker B."/>
            <person name="Young S."/>
            <person name="Zeng Q."/>
            <person name="Gargeya S."/>
            <person name="Fitzgerald M."/>
            <person name="Haas B."/>
            <person name="Abouelleil A."/>
            <person name="Allen A.W."/>
            <person name="Alvarado L."/>
            <person name="Arachchi H.M."/>
            <person name="Berlin A.M."/>
            <person name="Chapman S.B."/>
            <person name="Gainer-Dewar J."/>
            <person name="Goldberg J."/>
            <person name="Griggs A."/>
            <person name="Gujja S."/>
            <person name="Hansen M."/>
            <person name="Howarth C."/>
            <person name="Imamovic A."/>
            <person name="Ireland A."/>
            <person name="Larimer J."/>
            <person name="McCowan C."/>
            <person name="Murphy C."/>
            <person name="Pearson M."/>
            <person name="Poon T.W."/>
            <person name="Priest M."/>
            <person name="Roberts A."/>
            <person name="Saif S."/>
            <person name="Shea T."/>
            <person name="Sisk P."/>
            <person name="Sykes S."/>
            <person name="Wortman J."/>
            <person name="Nusbaum C."/>
            <person name="Birren B."/>
        </authorList>
    </citation>
    <scope>NUCLEOTIDE SEQUENCE [LARGE SCALE GENOMIC DNA]</scope>
    <source>
        <strain evidence="2 3">ATCC 49903</strain>
    </source>
</reference>
<gene>
    <name evidence="2" type="ORF">I573_02222</name>
</gene>
<evidence type="ECO:0000313" key="2">
    <source>
        <dbReference type="EMBL" id="EOT83109.1"/>
    </source>
</evidence>
<evidence type="ECO:0000256" key="1">
    <source>
        <dbReference type="SAM" id="Phobius"/>
    </source>
</evidence>
<organism evidence="2 3">
    <name type="scientific">Enterococcus sulfureus ATCC 49903</name>
    <dbReference type="NCBI Taxonomy" id="1140003"/>
    <lineage>
        <taxon>Bacteria</taxon>
        <taxon>Bacillati</taxon>
        <taxon>Bacillota</taxon>
        <taxon>Bacilli</taxon>
        <taxon>Lactobacillales</taxon>
        <taxon>Enterococcaceae</taxon>
        <taxon>Enterococcus</taxon>
    </lineage>
</organism>
<dbReference type="PROSITE" id="PS51257">
    <property type="entry name" value="PROKAR_LIPOPROTEIN"/>
    <property type="match status" value="1"/>
</dbReference>
<comment type="caution">
    <text evidence="2">The sequence shown here is derived from an EMBL/GenBank/DDBJ whole genome shotgun (WGS) entry which is preliminary data.</text>
</comment>
<dbReference type="AlphaFoldDB" id="S0KYC2"/>
<dbReference type="Proteomes" id="UP000015961">
    <property type="component" value="Unassembled WGS sequence"/>
</dbReference>
<dbReference type="EMBL" id="ASWO01000007">
    <property type="protein sequence ID" value="EOT83109.1"/>
    <property type="molecule type" value="Genomic_DNA"/>
</dbReference>
<name>S0KYC2_9ENTE</name>
<keyword evidence="3" id="KW-1185">Reference proteome</keyword>
<dbReference type="STRING" id="1140003.OMY_01860"/>
<sequence>MKNRSTKQAFFFLEACVALFILTSCLLLLLEGYHTIFLYQEQMSEKQALSQTLYRICGRENPLF</sequence>
<accession>S0KYC2</accession>
<keyword evidence="1" id="KW-0812">Transmembrane</keyword>
<evidence type="ECO:0000313" key="3">
    <source>
        <dbReference type="Proteomes" id="UP000015961"/>
    </source>
</evidence>
<proteinExistence type="predicted"/>